<organism evidence="8 9">
    <name type="scientific">Desulfopila aestuarii DSM 18488</name>
    <dbReference type="NCBI Taxonomy" id="1121416"/>
    <lineage>
        <taxon>Bacteria</taxon>
        <taxon>Pseudomonadati</taxon>
        <taxon>Thermodesulfobacteriota</taxon>
        <taxon>Desulfobulbia</taxon>
        <taxon>Desulfobulbales</taxon>
        <taxon>Desulfocapsaceae</taxon>
        <taxon>Desulfopila</taxon>
    </lineage>
</organism>
<keyword evidence="9" id="KW-1185">Reference proteome</keyword>
<dbReference type="GO" id="GO:0000156">
    <property type="term" value="F:phosphorelay response regulator activity"/>
    <property type="evidence" value="ECO:0007669"/>
    <property type="project" value="TreeGrafter"/>
</dbReference>
<keyword evidence="2" id="KW-0902">Two-component regulatory system</keyword>
<dbReference type="GO" id="GO:0032993">
    <property type="term" value="C:protein-DNA complex"/>
    <property type="evidence" value="ECO:0007669"/>
    <property type="project" value="TreeGrafter"/>
</dbReference>
<evidence type="ECO:0000256" key="1">
    <source>
        <dbReference type="ARBA" id="ARBA00022553"/>
    </source>
</evidence>
<protein>
    <submittedName>
        <fullName evidence="8">Response regulator receiver domain-containing protein</fullName>
    </submittedName>
</protein>
<proteinExistence type="predicted"/>
<dbReference type="PROSITE" id="PS50110">
    <property type="entry name" value="RESPONSE_REGULATORY"/>
    <property type="match status" value="1"/>
</dbReference>
<evidence type="ECO:0000256" key="2">
    <source>
        <dbReference type="ARBA" id="ARBA00023012"/>
    </source>
</evidence>
<evidence type="ECO:0000256" key="6">
    <source>
        <dbReference type="PROSITE-ProRule" id="PRU00169"/>
    </source>
</evidence>
<dbReference type="InterPro" id="IPR001789">
    <property type="entry name" value="Sig_transdc_resp-reg_receiver"/>
</dbReference>
<dbReference type="PANTHER" id="PTHR48111:SF1">
    <property type="entry name" value="TWO-COMPONENT RESPONSE REGULATOR ORR33"/>
    <property type="match status" value="1"/>
</dbReference>
<dbReference type="OrthoDB" id="9790791at2"/>
<feature type="domain" description="Response regulatory" evidence="7">
    <location>
        <begin position="4"/>
        <end position="120"/>
    </location>
</feature>
<gene>
    <name evidence="8" type="ORF">SAMN02745220_00423</name>
</gene>
<keyword evidence="4" id="KW-0238">DNA-binding</keyword>
<dbReference type="Proteomes" id="UP000184603">
    <property type="component" value="Unassembled WGS sequence"/>
</dbReference>
<dbReference type="InterPro" id="IPR011006">
    <property type="entry name" value="CheY-like_superfamily"/>
</dbReference>
<feature type="modified residue" description="4-aspartylphosphate" evidence="6">
    <location>
        <position position="53"/>
    </location>
</feature>
<dbReference type="AlphaFoldDB" id="A0A1M7XXC5"/>
<dbReference type="STRING" id="1121416.SAMN02745220_00423"/>
<dbReference type="CDD" id="cd19920">
    <property type="entry name" value="REC_PA4781-like"/>
    <property type="match status" value="1"/>
</dbReference>
<evidence type="ECO:0000256" key="3">
    <source>
        <dbReference type="ARBA" id="ARBA00023015"/>
    </source>
</evidence>
<evidence type="ECO:0000256" key="5">
    <source>
        <dbReference type="ARBA" id="ARBA00023163"/>
    </source>
</evidence>
<keyword evidence="1 6" id="KW-0597">Phosphoprotein</keyword>
<dbReference type="Gene3D" id="3.40.50.2300">
    <property type="match status" value="1"/>
</dbReference>
<dbReference type="EMBL" id="FRFE01000002">
    <property type="protein sequence ID" value="SHO43565.1"/>
    <property type="molecule type" value="Genomic_DNA"/>
</dbReference>
<dbReference type="InterPro" id="IPR039420">
    <property type="entry name" value="WalR-like"/>
</dbReference>
<dbReference type="SMART" id="SM00448">
    <property type="entry name" value="REC"/>
    <property type="match status" value="1"/>
</dbReference>
<dbReference type="GO" id="GO:0000976">
    <property type="term" value="F:transcription cis-regulatory region binding"/>
    <property type="evidence" value="ECO:0007669"/>
    <property type="project" value="TreeGrafter"/>
</dbReference>
<evidence type="ECO:0000259" key="7">
    <source>
        <dbReference type="PROSITE" id="PS50110"/>
    </source>
</evidence>
<name>A0A1M7XXC5_9BACT</name>
<dbReference type="GO" id="GO:0006355">
    <property type="term" value="P:regulation of DNA-templated transcription"/>
    <property type="evidence" value="ECO:0007669"/>
    <property type="project" value="TreeGrafter"/>
</dbReference>
<reference evidence="8 9" key="1">
    <citation type="submission" date="2016-12" db="EMBL/GenBank/DDBJ databases">
        <authorList>
            <person name="Song W.-J."/>
            <person name="Kurnit D.M."/>
        </authorList>
    </citation>
    <scope>NUCLEOTIDE SEQUENCE [LARGE SCALE GENOMIC DNA]</scope>
    <source>
        <strain evidence="8 9">DSM 18488</strain>
    </source>
</reference>
<keyword evidence="5" id="KW-0804">Transcription</keyword>
<dbReference type="Pfam" id="PF00072">
    <property type="entry name" value="Response_reg"/>
    <property type="match status" value="1"/>
</dbReference>
<dbReference type="FunFam" id="3.40.50.2300:FF:000001">
    <property type="entry name" value="DNA-binding response regulator PhoB"/>
    <property type="match status" value="1"/>
</dbReference>
<dbReference type="PANTHER" id="PTHR48111">
    <property type="entry name" value="REGULATOR OF RPOS"/>
    <property type="match status" value="1"/>
</dbReference>
<sequence length="207" mass="23339">MTQKILIVDDVIKNVQLLGSVLGREGYAVSYALNGTKALEMCSAENFDLILLDIMMPQMDGFEVCTRLKQDPATKEIPIIFLTARSEHGDIVAGFHKGAADYLTKPFNTTELVARVKLHLSLREAWQRASRTNDELVKKNTEISALMIEKNTALAEIKLLQKMLAICPKCRKVRDVSTYRQHVEEYLREHSDADLSHATCPDCCRQS</sequence>
<keyword evidence="3" id="KW-0805">Transcription regulation</keyword>
<dbReference type="GO" id="GO:0005829">
    <property type="term" value="C:cytosol"/>
    <property type="evidence" value="ECO:0007669"/>
    <property type="project" value="TreeGrafter"/>
</dbReference>
<evidence type="ECO:0000313" key="9">
    <source>
        <dbReference type="Proteomes" id="UP000184603"/>
    </source>
</evidence>
<evidence type="ECO:0000256" key="4">
    <source>
        <dbReference type="ARBA" id="ARBA00023125"/>
    </source>
</evidence>
<evidence type="ECO:0000313" key="8">
    <source>
        <dbReference type="EMBL" id="SHO43565.1"/>
    </source>
</evidence>
<dbReference type="RefSeq" id="WP_073611799.1">
    <property type="nucleotide sequence ID" value="NZ_FRFE01000002.1"/>
</dbReference>
<dbReference type="SUPFAM" id="SSF52172">
    <property type="entry name" value="CheY-like"/>
    <property type="match status" value="1"/>
</dbReference>
<accession>A0A1M7XXC5</accession>